<organism evidence="1">
    <name type="scientific">Rhizophora mucronata</name>
    <name type="common">Asiatic mangrove</name>
    <dbReference type="NCBI Taxonomy" id="61149"/>
    <lineage>
        <taxon>Eukaryota</taxon>
        <taxon>Viridiplantae</taxon>
        <taxon>Streptophyta</taxon>
        <taxon>Embryophyta</taxon>
        <taxon>Tracheophyta</taxon>
        <taxon>Spermatophyta</taxon>
        <taxon>Magnoliopsida</taxon>
        <taxon>eudicotyledons</taxon>
        <taxon>Gunneridae</taxon>
        <taxon>Pentapetalae</taxon>
        <taxon>rosids</taxon>
        <taxon>fabids</taxon>
        <taxon>Malpighiales</taxon>
        <taxon>Rhizophoraceae</taxon>
        <taxon>Rhizophora</taxon>
    </lineage>
</organism>
<name>A0A2P2IPG1_RHIMU</name>
<dbReference type="EMBL" id="GGEC01002594">
    <property type="protein sequence ID" value="MBW83077.1"/>
    <property type="molecule type" value="Transcribed_RNA"/>
</dbReference>
<dbReference type="AlphaFoldDB" id="A0A2P2IPG1"/>
<evidence type="ECO:0000313" key="1">
    <source>
        <dbReference type="EMBL" id="MBW83077.1"/>
    </source>
</evidence>
<reference evidence="1" key="1">
    <citation type="submission" date="2018-02" db="EMBL/GenBank/DDBJ databases">
        <title>Rhizophora mucronata_Transcriptome.</title>
        <authorList>
            <person name="Meera S.P."/>
            <person name="Sreeshan A."/>
            <person name="Augustine A."/>
        </authorList>
    </citation>
    <scope>NUCLEOTIDE SEQUENCE</scope>
    <source>
        <tissue evidence="1">Leaf</tissue>
    </source>
</reference>
<sequence length="36" mass="4115">MWIVFGPTSPFKSLFTSRMFAKVPLAITSSFPRRLP</sequence>
<accession>A0A2P2IPG1</accession>
<proteinExistence type="predicted"/>
<protein>
    <submittedName>
        <fullName evidence="1">Aconitate hydratase</fullName>
    </submittedName>
</protein>